<proteinExistence type="predicted"/>
<evidence type="ECO:0000313" key="6">
    <source>
        <dbReference type="EMBL" id="KQJ82425.1"/>
    </source>
</evidence>
<evidence type="ECO:0000256" key="2">
    <source>
        <dbReference type="ARBA" id="ARBA00022771"/>
    </source>
</evidence>
<protein>
    <recommendedName>
        <fullName evidence="5">GRF-type domain-containing protein</fullName>
    </recommendedName>
</protein>
<dbReference type="InterPro" id="IPR010666">
    <property type="entry name" value="Znf_GRF"/>
</dbReference>
<keyword evidence="1" id="KW-0479">Metal-binding</keyword>
<evidence type="ECO:0000313" key="8">
    <source>
        <dbReference type="Proteomes" id="UP000008810"/>
    </source>
</evidence>
<name>I1IXC4_BRADI</name>
<reference evidence="7" key="3">
    <citation type="submission" date="2018-08" db="UniProtKB">
        <authorList>
            <consortium name="EnsemblPlants"/>
        </authorList>
    </citation>
    <scope>IDENTIFICATION</scope>
    <source>
        <strain evidence="7">cv. Bd21</strain>
    </source>
</reference>
<organism evidence="6">
    <name type="scientific">Brachypodium distachyon</name>
    <name type="common">Purple false brome</name>
    <name type="synonym">Trachynia distachya</name>
    <dbReference type="NCBI Taxonomy" id="15368"/>
    <lineage>
        <taxon>Eukaryota</taxon>
        <taxon>Viridiplantae</taxon>
        <taxon>Streptophyta</taxon>
        <taxon>Embryophyta</taxon>
        <taxon>Tracheophyta</taxon>
        <taxon>Spermatophyta</taxon>
        <taxon>Magnoliopsida</taxon>
        <taxon>Liliopsida</taxon>
        <taxon>Poales</taxon>
        <taxon>Poaceae</taxon>
        <taxon>BOP clade</taxon>
        <taxon>Pooideae</taxon>
        <taxon>Stipodae</taxon>
        <taxon>Brachypodieae</taxon>
        <taxon>Brachypodium</taxon>
    </lineage>
</organism>
<evidence type="ECO:0000256" key="3">
    <source>
        <dbReference type="ARBA" id="ARBA00022833"/>
    </source>
</evidence>
<sequence length="140" mass="15846">MSSSGSSYRLNKAGHLLLDKCPFCGEGEVEVITSSQPGTRGQHFYKCQLHTGTKTGCRFFKTEEVCAKFLAKTETTAQHACIPEVVGRDAMSFEVKHFAQSHEAIIRMEMRLQSMEHKIDSLKLMYYLLSFVLAVLICYR</sequence>
<dbReference type="Proteomes" id="UP000008810">
    <property type="component" value="Chromosome 5"/>
</dbReference>
<dbReference type="HOGENOM" id="CLU_1847872_0_0_1"/>
<dbReference type="GO" id="GO:0008270">
    <property type="term" value="F:zinc ion binding"/>
    <property type="evidence" value="ECO:0007669"/>
    <property type="project" value="UniProtKB-KW"/>
</dbReference>
<dbReference type="Gramene" id="KQJ82425">
    <property type="protein sequence ID" value="KQJ82425"/>
    <property type="gene ID" value="BRADI_5g08880v3"/>
</dbReference>
<keyword evidence="3" id="KW-0862">Zinc</keyword>
<dbReference type="EnsemblPlants" id="KQJ82425">
    <property type="protein sequence ID" value="KQJ82425"/>
    <property type="gene ID" value="BRADI_5g08880v3"/>
</dbReference>
<accession>I1IXC4</accession>
<gene>
    <name evidence="6" type="ORF">BRADI_5g08880v3</name>
</gene>
<evidence type="ECO:0000259" key="5">
    <source>
        <dbReference type="PROSITE" id="PS51999"/>
    </source>
</evidence>
<dbReference type="EMBL" id="CM000884">
    <property type="protein sequence ID" value="KQJ82425.1"/>
    <property type="molecule type" value="Genomic_DNA"/>
</dbReference>
<keyword evidence="2 4" id="KW-0863">Zinc-finger</keyword>
<dbReference type="InParanoid" id="I1IXC4"/>
<dbReference type="AlphaFoldDB" id="I1IXC4"/>
<feature type="domain" description="GRF-type" evidence="5">
    <location>
        <begin position="21"/>
        <end position="66"/>
    </location>
</feature>
<reference evidence="6" key="2">
    <citation type="submission" date="2017-06" db="EMBL/GenBank/DDBJ databases">
        <title>WGS assembly of Brachypodium distachyon.</title>
        <authorList>
            <consortium name="The International Brachypodium Initiative"/>
            <person name="Lucas S."/>
            <person name="Harmon-Smith M."/>
            <person name="Lail K."/>
            <person name="Tice H."/>
            <person name="Grimwood J."/>
            <person name="Bruce D."/>
            <person name="Barry K."/>
            <person name="Shu S."/>
            <person name="Lindquist E."/>
            <person name="Wang M."/>
            <person name="Pitluck S."/>
            <person name="Vogel J.P."/>
            <person name="Garvin D.F."/>
            <person name="Mockler T.C."/>
            <person name="Schmutz J."/>
            <person name="Rokhsar D."/>
            <person name="Bevan M.W."/>
        </authorList>
    </citation>
    <scope>NUCLEOTIDE SEQUENCE</scope>
    <source>
        <strain evidence="6">Bd21</strain>
    </source>
</reference>
<reference evidence="6 7" key="1">
    <citation type="journal article" date="2010" name="Nature">
        <title>Genome sequencing and analysis of the model grass Brachypodium distachyon.</title>
        <authorList>
            <consortium name="International Brachypodium Initiative"/>
        </authorList>
    </citation>
    <scope>NUCLEOTIDE SEQUENCE [LARGE SCALE GENOMIC DNA]</scope>
    <source>
        <strain evidence="6 7">Bd21</strain>
    </source>
</reference>
<keyword evidence="8" id="KW-1185">Reference proteome</keyword>
<evidence type="ECO:0000313" key="7">
    <source>
        <dbReference type="EnsemblPlants" id="KQJ82425"/>
    </source>
</evidence>
<dbReference type="PROSITE" id="PS51999">
    <property type="entry name" value="ZF_GRF"/>
    <property type="match status" value="1"/>
</dbReference>
<evidence type="ECO:0000256" key="4">
    <source>
        <dbReference type="PROSITE-ProRule" id="PRU01343"/>
    </source>
</evidence>
<evidence type="ECO:0000256" key="1">
    <source>
        <dbReference type="ARBA" id="ARBA00022723"/>
    </source>
</evidence>